<dbReference type="InterPro" id="IPR051276">
    <property type="entry name" value="Saccharopine_DH-like_oxidrdct"/>
</dbReference>
<dbReference type="InterPro" id="IPR036291">
    <property type="entry name" value="NAD(P)-bd_dom_sf"/>
</dbReference>
<feature type="domain" description="Saccharopine dehydrogenase NADP binding" evidence="4">
    <location>
        <begin position="39"/>
        <end position="165"/>
    </location>
</feature>
<keyword evidence="3" id="KW-1133">Transmembrane helix</keyword>
<evidence type="ECO:0000256" key="3">
    <source>
        <dbReference type="SAM" id="Phobius"/>
    </source>
</evidence>
<feature type="transmembrane region" description="Helical" evidence="3">
    <location>
        <begin position="322"/>
        <end position="339"/>
    </location>
</feature>
<comment type="caution">
    <text evidence="5">The sequence shown here is derived from an EMBL/GenBank/DDBJ whole genome shotgun (WGS) entry which is preliminary data.</text>
</comment>
<name>A0A4U7KSS6_9BASI</name>
<dbReference type="PANTHER" id="PTHR12286:SF5">
    <property type="entry name" value="SACCHAROPINE DEHYDROGENASE-LIKE OXIDOREDUCTASE"/>
    <property type="match status" value="1"/>
</dbReference>
<dbReference type="Gene3D" id="3.40.50.720">
    <property type="entry name" value="NAD(P)-binding Rossmann-like Domain"/>
    <property type="match status" value="1"/>
</dbReference>
<dbReference type="InterPro" id="IPR005097">
    <property type="entry name" value="Sacchrp_dh_NADP-bd"/>
</dbReference>
<protein>
    <recommendedName>
        <fullName evidence="4">Saccharopine dehydrogenase NADP binding domain-containing protein</fullName>
    </recommendedName>
</protein>
<dbReference type="PANTHER" id="PTHR12286">
    <property type="entry name" value="SACCHAROPINE DEHYDROGENASE-LIKE OXIDOREDUCTASE"/>
    <property type="match status" value="1"/>
</dbReference>
<dbReference type="SUPFAM" id="SSF51735">
    <property type="entry name" value="NAD(P)-binding Rossmann-fold domains"/>
    <property type="match status" value="1"/>
</dbReference>
<keyword evidence="3" id="KW-0812">Transmembrane</keyword>
<feature type="region of interest" description="Disordered" evidence="2">
    <location>
        <begin position="1"/>
        <end position="27"/>
    </location>
</feature>
<reference evidence="5 6" key="1">
    <citation type="submission" date="2019-05" db="EMBL/GenBank/DDBJ databases">
        <title>Sporisorium graminicola CBS 10092 draft sequencing and annotation.</title>
        <authorList>
            <person name="Solano-Gonzalez S."/>
            <person name="Caddick M.X."/>
            <person name="Darby A."/>
        </authorList>
    </citation>
    <scope>NUCLEOTIDE SEQUENCE [LARGE SCALE GENOMIC DNA]</scope>
    <source>
        <strain evidence="5 6">CBS 10092</strain>
    </source>
</reference>
<sequence length="463" mass="49895">MPGKLRTVLHQISSGKRSSSDKMGLETTHAAASEREYDVVVLGATGHTGQLAAMYLDKHAESPRFAIAGRKQAALLELKQRGKMQDSVGVLVVDTGHLKGLESVAARTKVLINAVGPYRALGGAKVVEACIRAGTHYVDSSGETDFYGEIVARFHEQAEQARVKVVLSAAFACLPMDLAATLSARKVSQLASSAPTSRRRRTQKEEQNIVVDCGFSLPEGGASAGSLLSTVAVARHAPEVLKQQGSRWLTPDSAYTGARATAIGDEKVDRLAYPGVRRLAYMDKWGAQTPFSAHNVRVITRTAALSGLPFVYRETVALPYDWLAYLMAWISAGFIWLLAHSSLVRFMIEKIASALPKHAAASLEEHMKGSVNFSALATVVDLKDAQGKPLQAVCRIKAAHQDSYLLSAVTMAETALTIIAAPKTKRAGGVLTPSLVGVDTYVERLTKHANFRFQVEPFSEQDV</sequence>
<comment type="similarity">
    <text evidence="1">Belongs to the saccharopine dehydrogenase family.</text>
</comment>
<keyword evidence="3" id="KW-0472">Membrane</keyword>
<proteinExistence type="inferred from homology"/>
<keyword evidence="6" id="KW-1185">Reference proteome</keyword>
<evidence type="ECO:0000256" key="2">
    <source>
        <dbReference type="SAM" id="MobiDB-lite"/>
    </source>
</evidence>
<organism evidence="5 6">
    <name type="scientific">Sporisorium graminicola</name>
    <dbReference type="NCBI Taxonomy" id="280036"/>
    <lineage>
        <taxon>Eukaryota</taxon>
        <taxon>Fungi</taxon>
        <taxon>Dikarya</taxon>
        <taxon>Basidiomycota</taxon>
        <taxon>Ustilaginomycotina</taxon>
        <taxon>Ustilaginomycetes</taxon>
        <taxon>Ustilaginales</taxon>
        <taxon>Ustilaginaceae</taxon>
        <taxon>Sporisorium</taxon>
    </lineage>
</organism>
<dbReference type="KEGG" id="sgra:EX895_005143"/>
<dbReference type="EMBL" id="SRRM01000018">
    <property type="protein sequence ID" value="TKY86318.1"/>
    <property type="molecule type" value="Genomic_DNA"/>
</dbReference>
<dbReference type="GO" id="GO:0005886">
    <property type="term" value="C:plasma membrane"/>
    <property type="evidence" value="ECO:0007669"/>
    <property type="project" value="TreeGrafter"/>
</dbReference>
<dbReference type="AlphaFoldDB" id="A0A4U7KSS6"/>
<dbReference type="Proteomes" id="UP000306050">
    <property type="component" value="Chromosome SGRAM_5"/>
</dbReference>
<dbReference type="Pfam" id="PF03435">
    <property type="entry name" value="Sacchrp_dh_NADP"/>
    <property type="match status" value="1"/>
</dbReference>
<evidence type="ECO:0000259" key="4">
    <source>
        <dbReference type="Pfam" id="PF03435"/>
    </source>
</evidence>
<dbReference type="GeneID" id="40728038"/>
<dbReference type="OrthoDB" id="10268090at2759"/>
<dbReference type="RefSeq" id="XP_029738303.1">
    <property type="nucleotide sequence ID" value="XM_029885737.1"/>
</dbReference>
<accession>A0A4U7KSS6</accession>
<evidence type="ECO:0000313" key="5">
    <source>
        <dbReference type="EMBL" id="TKY86318.1"/>
    </source>
</evidence>
<evidence type="ECO:0000313" key="6">
    <source>
        <dbReference type="Proteomes" id="UP000306050"/>
    </source>
</evidence>
<dbReference type="GO" id="GO:0005811">
    <property type="term" value="C:lipid droplet"/>
    <property type="evidence" value="ECO:0007669"/>
    <property type="project" value="TreeGrafter"/>
</dbReference>
<evidence type="ECO:0000256" key="1">
    <source>
        <dbReference type="ARBA" id="ARBA00038048"/>
    </source>
</evidence>
<dbReference type="GO" id="GO:0005739">
    <property type="term" value="C:mitochondrion"/>
    <property type="evidence" value="ECO:0007669"/>
    <property type="project" value="TreeGrafter"/>
</dbReference>
<dbReference type="GO" id="GO:0009247">
    <property type="term" value="P:glycolipid biosynthetic process"/>
    <property type="evidence" value="ECO:0007669"/>
    <property type="project" value="TreeGrafter"/>
</dbReference>
<gene>
    <name evidence="5" type="ORF">EX895_005143</name>
</gene>